<reference evidence="2" key="1">
    <citation type="submission" date="2017-05" db="UniProtKB">
        <authorList>
            <consortium name="EnsemblMetazoa"/>
        </authorList>
    </citation>
    <scope>IDENTIFICATION</scope>
</reference>
<organism evidence="2">
    <name type="scientific">Amphimedon queenslandica</name>
    <name type="common">Sponge</name>
    <dbReference type="NCBI Taxonomy" id="400682"/>
    <lineage>
        <taxon>Eukaryota</taxon>
        <taxon>Metazoa</taxon>
        <taxon>Porifera</taxon>
        <taxon>Demospongiae</taxon>
        <taxon>Heteroscleromorpha</taxon>
        <taxon>Haplosclerida</taxon>
        <taxon>Niphatidae</taxon>
        <taxon>Amphimedon</taxon>
    </lineage>
</organism>
<dbReference type="EnsemblMetazoa" id="Aqu2.1.28022_001">
    <property type="protein sequence ID" value="Aqu2.1.28022_001"/>
    <property type="gene ID" value="Aqu2.1.28022"/>
</dbReference>
<dbReference type="AlphaFoldDB" id="A0A1X7UKQ6"/>
<protein>
    <submittedName>
        <fullName evidence="2">Uncharacterized protein</fullName>
    </submittedName>
</protein>
<evidence type="ECO:0000256" key="1">
    <source>
        <dbReference type="SAM" id="MobiDB-lite"/>
    </source>
</evidence>
<feature type="region of interest" description="Disordered" evidence="1">
    <location>
        <begin position="17"/>
        <end position="55"/>
    </location>
</feature>
<sequence>MEVSLGVQVNEIARTKKKTRATKYNNSSLKEHKNSTEQNSTEQKKGPKITIIYTN</sequence>
<name>A0A1X7UKQ6_AMPQE</name>
<evidence type="ECO:0000313" key="2">
    <source>
        <dbReference type="EnsemblMetazoa" id="Aqu2.1.28022_001"/>
    </source>
</evidence>
<dbReference type="InParanoid" id="A0A1X7UKQ6"/>
<proteinExistence type="predicted"/>
<accession>A0A1X7UKQ6</accession>